<evidence type="ECO:0000313" key="2">
    <source>
        <dbReference type="EMBL" id="MBW29967.1"/>
    </source>
</evidence>
<organism evidence="2">
    <name type="scientific">Anopheles braziliensis</name>
    <dbReference type="NCBI Taxonomy" id="58242"/>
    <lineage>
        <taxon>Eukaryota</taxon>
        <taxon>Metazoa</taxon>
        <taxon>Ecdysozoa</taxon>
        <taxon>Arthropoda</taxon>
        <taxon>Hexapoda</taxon>
        <taxon>Insecta</taxon>
        <taxon>Pterygota</taxon>
        <taxon>Neoptera</taxon>
        <taxon>Endopterygota</taxon>
        <taxon>Diptera</taxon>
        <taxon>Nematocera</taxon>
        <taxon>Culicoidea</taxon>
        <taxon>Culicidae</taxon>
        <taxon>Anophelinae</taxon>
        <taxon>Anopheles</taxon>
    </lineage>
</organism>
<accession>A0A2M3ZN11</accession>
<proteinExistence type="predicted"/>
<feature type="signal peptide" evidence="1">
    <location>
        <begin position="1"/>
        <end position="18"/>
    </location>
</feature>
<dbReference type="EMBL" id="GGFM01009216">
    <property type="protein sequence ID" value="MBW29967.1"/>
    <property type="molecule type" value="Transcribed_RNA"/>
</dbReference>
<feature type="chain" id="PRO_5014766313" evidence="1">
    <location>
        <begin position="19"/>
        <end position="66"/>
    </location>
</feature>
<sequence>MFIGIDVLFILFLPGTTSTSGRAVRVLVEELLLFGFLLERNAQRLAHHSLDTVGKIGRFGQLETGS</sequence>
<evidence type="ECO:0000256" key="1">
    <source>
        <dbReference type="SAM" id="SignalP"/>
    </source>
</evidence>
<name>A0A2M3ZN11_9DIPT</name>
<keyword evidence="1" id="KW-0732">Signal</keyword>
<reference evidence="2" key="1">
    <citation type="submission" date="2018-01" db="EMBL/GenBank/DDBJ databases">
        <title>An insight into the sialome of Amazonian anophelines.</title>
        <authorList>
            <person name="Ribeiro J.M."/>
            <person name="Scarpassa V."/>
            <person name="Calvo E."/>
        </authorList>
    </citation>
    <scope>NUCLEOTIDE SEQUENCE</scope>
    <source>
        <tissue evidence="2">Salivary glands</tissue>
    </source>
</reference>
<dbReference type="AlphaFoldDB" id="A0A2M3ZN11"/>
<protein>
    <submittedName>
        <fullName evidence="2">Putative secreted peptide</fullName>
    </submittedName>
</protein>